<evidence type="ECO:0000313" key="5">
    <source>
        <dbReference type="Proteomes" id="UP000321204"/>
    </source>
</evidence>
<dbReference type="Pfam" id="PF01464">
    <property type="entry name" value="SLT"/>
    <property type="match status" value="1"/>
</dbReference>
<feature type="chain" id="PRO_5023150689" evidence="2">
    <location>
        <begin position="23"/>
        <end position="334"/>
    </location>
</feature>
<evidence type="ECO:0000313" key="4">
    <source>
        <dbReference type="EMBL" id="QEC58090.1"/>
    </source>
</evidence>
<evidence type="ECO:0000256" key="2">
    <source>
        <dbReference type="SAM" id="SignalP"/>
    </source>
</evidence>
<dbReference type="AlphaFoldDB" id="A0A5B8UPX0"/>
<comment type="similarity">
    <text evidence="1">Belongs to the transglycosylase Slt family.</text>
</comment>
<name>A0A5B8UPX0_9BACT</name>
<dbReference type="Proteomes" id="UP000321204">
    <property type="component" value="Chromosome"/>
</dbReference>
<protein>
    <submittedName>
        <fullName evidence="4">Lytic transglycosylase domain-containing protein</fullName>
    </submittedName>
</protein>
<dbReference type="KEGG" id="fgg:FSB75_19995"/>
<accession>A0A5B8UPX0</accession>
<proteinExistence type="inferred from homology"/>
<sequence length="334" mass="37521">MNKLLLLATILVSFLLRDYAAATPLRGTSNQSDTTDVELLKTDPKLGFKDLFEQGTESDFQFAKLNPRAVSFVQDYMEEEGENLARLKITGKRYFTIIESALEKRNLPTELKYLAVIESELKPGATSVKGAGGPWQLMPETARDLGLRVNGRVDERRDYFKSTYAAARYLAYLYELYNDWLLVIAAYNGGPGKVNTAIKRSGSRNFWDLQQYLPAESRNHVKKFIATHYIMEGEGGLTTLTKAETDDLNLSPTVVDGSIAVQNISGKYHSKAIADNIKMSLPEFARLNPNFDKQLSLKGTYELRLPNDKMELFTLNKVPILQESVSILLGMVKN</sequence>
<keyword evidence="5" id="KW-1185">Reference proteome</keyword>
<keyword evidence="2" id="KW-0732">Signal</keyword>
<reference evidence="4 5" key="1">
    <citation type="journal article" date="2015" name="Int. J. Syst. Evol. Microbiol.">
        <title>Flavisolibacter ginsenosidimutans sp. nov., with ginsenoside-converting activity isolated from soil used for cultivating ginseng.</title>
        <authorList>
            <person name="Zhao Y."/>
            <person name="Liu Q."/>
            <person name="Kang M.S."/>
            <person name="Jin F."/>
            <person name="Yu H."/>
            <person name="Im W.T."/>
        </authorList>
    </citation>
    <scope>NUCLEOTIDE SEQUENCE [LARGE SCALE GENOMIC DNA]</scope>
    <source>
        <strain evidence="4 5">Gsoil 636</strain>
    </source>
</reference>
<gene>
    <name evidence="4" type="ORF">FSB75_19995</name>
</gene>
<feature type="domain" description="Transglycosylase SLT" evidence="3">
    <location>
        <begin position="97"/>
        <end position="208"/>
    </location>
</feature>
<feature type="signal peptide" evidence="2">
    <location>
        <begin position="1"/>
        <end position="22"/>
    </location>
</feature>
<dbReference type="PANTHER" id="PTHR37423">
    <property type="entry name" value="SOLUBLE LYTIC MUREIN TRANSGLYCOSYLASE-RELATED"/>
    <property type="match status" value="1"/>
</dbReference>
<evidence type="ECO:0000256" key="1">
    <source>
        <dbReference type="ARBA" id="ARBA00007734"/>
    </source>
</evidence>
<dbReference type="RefSeq" id="WP_146791087.1">
    <property type="nucleotide sequence ID" value="NZ_BAABIO010000003.1"/>
</dbReference>
<dbReference type="OrthoDB" id="9815002at2"/>
<dbReference type="PANTHER" id="PTHR37423:SF2">
    <property type="entry name" value="MEMBRANE-BOUND LYTIC MUREIN TRANSGLYCOSYLASE C"/>
    <property type="match status" value="1"/>
</dbReference>
<dbReference type="CDD" id="cd16894">
    <property type="entry name" value="MltD-like"/>
    <property type="match status" value="1"/>
</dbReference>
<dbReference type="Gene3D" id="1.10.530.10">
    <property type="match status" value="1"/>
</dbReference>
<dbReference type="InterPro" id="IPR023346">
    <property type="entry name" value="Lysozyme-like_dom_sf"/>
</dbReference>
<dbReference type="EMBL" id="CP042433">
    <property type="protein sequence ID" value="QEC58090.1"/>
    <property type="molecule type" value="Genomic_DNA"/>
</dbReference>
<organism evidence="4 5">
    <name type="scientific">Flavisolibacter ginsenosidimutans</name>
    <dbReference type="NCBI Taxonomy" id="661481"/>
    <lineage>
        <taxon>Bacteria</taxon>
        <taxon>Pseudomonadati</taxon>
        <taxon>Bacteroidota</taxon>
        <taxon>Chitinophagia</taxon>
        <taxon>Chitinophagales</taxon>
        <taxon>Chitinophagaceae</taxon>
        <taxon>Flavisolibacter</taxon>
    </lineage>
</organism>
<dbReference type="InterPro" id="IPR008258">
    <property type="entry name" value="Transglycosylase_SLT_dom_1"/>
</dbReference>
<evidence type="ECO:0000259" key="3">
    <source>
        <dbReference type="Pfam" id="PF01464"/>
    </source>
</evidence>
<dbReference type="SUPFAM" id="SSF53955">
    <property type="entry name" value="Lysozyme-like"/>
    <property type="match status" value="1"/>
</dbReference>